<dbReference type="InterPro" id="IPR038765">
    <property type="entry name" value="Papain-like_cys_pep_sf"/>
</dbReference>
<evidence type="ECO:0000256" key="3">
    <source>
        <dbReference type="ARBA" id="ARBA00022670"/>
    </source>
</evidence>
<keyword evidence="3" id="KW-0645">Protease</keyword>
<evidence type="ECO:0000256" key="4">
    <source>
        <dbReference type="ARBA" id="ARBA00022786"/>
    </source>
</evidence>
<dbReference type="RefSeq" id="XP_021022728.1">
    <property type="nucleotide sequence ID" value="XM_021167069.1"/>
</dbReference>
<evidence type="ECO:0000256" key="1">
    <source>
        <dbReference type="ARBA" id="ARBA00000707"/>
    </source>
</evidence>
<dbReference type="GO" id="GO:0005829">
    <property type="term" value="C:cytosol"/>
    <property type="evidence" value="ECO:0007669"/>
    <property type="project" value="TreeGrafter"/>
</dbReference>
<dbReference type="InterPro" id="IPR001394">
    <property type="entry name" value="Peptidase_C19_UCH"/>
</dbReference>
<evidence type="ECO:0000256" key="6">
    <source>
        <dbReference type="ARBA" id="ARBA00022807"/>
    </source>
</evidence>
<dbReference type="InterPro" id="IPR028889">
    <property type="entry name" value="USP"/>
</dbReference>
<evidence type="ECO:0000259" key="8">
    <source>
        <dbReference type="PROSITE" id="PS50235"/>
    </source>
</evidence>
<evidence type="ECO:0000256" key="2">
    <source>
        <dbReference type="ARBA" id="ARBA00012759"/>
    </source>
</evidence>
<accession>A0A6P5Q770</accession>
<keyword evidence="9" id="KW-1185">Reference proteome</keyword>
<dbReference type="GO" id="GO:0042981">
    <property type="term" value="P:regulation of apoptotic process"/>
    <property type="evidence" value="ECO:0007669"/>
    <property type="project" value="TreeGrafter"/>
</dbReference>
<dbReference type="GO" id="GO:0005634">
    <property type="term" value="C:nucleus"/>
    <property type="evidence" value="ECO:0007669"/>
    <property type="project" value="TreeGrafter"/>
</dbReference>
<dbReference type="Gene3D" id="3.90.70.10">
    <property type="entry name" value="Cysteine proteinases"/>
    <property type="match status" value="1"/>
</dbReference>
<feature type="domain" description="USP" evidence="8">
    <location>
        <begin position="52"/>
        <end position="354"/>
    </location>
</feature>
<dbReference type="GeneID" id="110298020"/>
<dbReference type="KEGG" id="mcal:110298020"/>
<evidence type="ECO:0000256" key="5">
    <source>
        <dbReference type="ARBA" id="ARBA00022801"/>
    </source>
</evidence>
<gene>
    <name evidence="10" type="primary">LOC110298020</name>
</gene>
<evidence type="ECO:0000313" key="9">
    <source>
        <dbReference type="Proteomes" id="UP000515126"/>
    </source>
</evidence>
<evidence type="ECO:0000313" key="10">
    <source>
        <dbReference type="RefSeq" id="XP_021022728.1"/>
    </source>
</evidence>
<evidence type="ECO:0000256" key="7">
    <source>
        <dbReference type="SAM" id="MobiDB-lite"/>
    </source>
</evidence>
<keyword evidence="5" id="KW-0378">Hydrolase</keyword>
<dbReference type="PROSITE" id="PS50235">
    <property type="entry name" value="USP_3"/>
    <property type="match status" value="1"/>
</dbReference>
<dbReference type="SUPFAM" id="SSF54001">
    <property type="entry name" value="Cysteine proteinases"/>
    <property type="match status" value="1"/>
</dbReference>
<dbReference type="PANTHER" id="PTHR24006">
    <property type="entry name" value="UBIQUITIN CARBOXYL-TERMINAL HYDROLASE"/>
    <property type="match status" value="1"/>
</dbReference>
<keyword evidence="6" id="KW-0788">Thiol protease</keyword>
<organism evidence="9 10">
    <name type="scientific">Mus caroli</name>
    <name type="common">Ryukyu mouse</name>
    <name type="synonym">Ricefield mouse</name>
    <dbReference type="NCBI Taxonomy" id="10089"/>
    <lineage>
        <taxon>Eukaryota</taxon>
        <taxon>Metazoa</taxon>
        <taxon>Chordata</taxon>
        <taxon>Craniata</taxon>
        <taxon>Vertebrata</taxon>
        <taxon>Euteleostomi</taxon>
        <taxon>Mammalia</taxon>
        <taxon>Eutheria</taxon>
        <taxon>Euarchontoglires</taxon>
        <taxon>Glires</taxon>
        <taxon>Rodentia</taxon>
        <taxon>Myomorpha</taxon>
        <taxon>Muroidea</taxon>
        <taxon>Muridae</taxon>
        <taxon>Murinae</taxon>
        <taxon>Mus</taxon>
        <taxon>Mus</taxon>
    </lineage>
</organism>
<dbReference type="PROSITE" id="PS00972">
    <property type="entry name" value="USP_1"/>
    <property type="match status" value="1"/>
</dbReference>
<reference evidence="10" key="1">
    <citation type="submission" date="2025-08" db="UniProtKB">
        <authorList>
            <consortium name="RefSeq"/>
        </authorList>
    </citation>
    <scope>IDENTIFICATION</scope>
</reference>
<feature type="region of interest" description="Disordered" evidence="7">
    <location>
        <begin position="1"/>
        <end position="23"/>
    </location>
</feature>
<dbReference type="AlphaFoldDB" id="A0A6P5Q770"/>
<keyword evidence="4" id="KW-0833">Ubl conjugation pathway</keyword>
<dbReference type="InterPro" id="IPR050164">
    <property type="entry name" value="Peptidase_C19"/>
</dbReference>
<proteinExistence type="predicted"/>
<dbReference type="GO" id="GO:0006508">
    <property type="term" value="P:proteolysis"/>
    <property type="evidence" value="ECO:0007669"/>
    <property type="project" value="UniProtKB-KW"/>
</dbReference>
<sequence length="354" mass="39491">MVVSLSFPEGESHSLSSSGAPELHQNEAQVVEELTVNGKYSLIWKSPQGPGCGLQNTGNSCYMNAALQCLTHTPPLAHYMLSRKHSQTCCSPEGCKMCVMEAHVTQSLLHSHSGDVMKPSQILTSAFHKYQQEDAHEFLMFTLETMHESCLQVHRQSCPTSEDSSPIHDIFGGLWRSQIKCLHCQGTSDTYDPFLDVPLDISSAQSVKQALWDTEKSEELRGENAYYCGRCRQKMPASKTLHVHIAPLKSWLLDSGCEIERERLRISTCVASGVHQRQMEKAEVGLAVSVTDKLPGLQVSAKDSISLSVPSGHTGPKLLKPVKKLKEDKFCYWNEKVASLKERKHHSERYIELV</sequence>
<dbReference type="InterPro" id="IPR018200">
    <property type="entry name" value="USP_CS"/>
</dbReference>
<dbReference type="Proteomes" id="UP000515126">
    <property type="component" value="Chromosome 7"/>
</dbReference>
<dbReference type="EC" id="3.4.19.12" evidence="2"/>
<dbReference type="GO" id="GO:0004843">
    <property type="term" value="F:cysteine-type deubiquitinase activity"/>
    <property type="evidence" value="ECO:0007669"/>
    <property type="project" value="UniProtKB-EC"/>
</dbReference>
<dbReference type="FunFam" id="3.90.70.10:FF:000119">
    <property type="entry name" value="Ubiquitin specific peptidase 36"/>
    <property type="match status" value="1"/>
</dbReference>
<dbReference type="PANTHER" id="PTHR24006:SF651">
    <property type="entry name" value="INACTIVE UBIQUITIN CARBOXYL-TERMINAL HYDROLASE 17-LIKE PROTEIN 4-RELATED"/>
    <property type="match status" value="1"/>
</dbReference>
<comment type="catalytic activity">
    <reaction evidence="1">
        <text>Thiol-dependent hydrolysis of ester, thioester, amide, peptide and isopeptide bonds formed by the C-terminal Gly of ubiquitin (a 76-residue protein attached to proteins as an intracellular targeting signal).</text>
        <dbReference type="EC" id="3.4.19.12"/>
    </reaction>
</comment>
<dbReference type="GO" id="GO:0016579">
    <property type="term" value="P:protein deubiquitination"/>
    <property type="evidence" value="ECO:0007669"/>
    <property type="project" value="InterPro"/>
</dbReference>
<dbReference type="Pfam" id="PF00443">
    <property type="entry name" value="UCH"/>
    <property type="match status" value="1"/>
</dbReference>
<name>A0A6P5Q770_MUSCR</name>
<protein>
    <recommendedName>
        <fullName evidence="2">ubiquitinyl hydrolase 1</fullName>
        <ecNumber evidence="2">3.4.19.12</ecNumber>
    </recommendedName>
</protein>